<dbReference type="PANTHER" id="PTHR30024:SF47">
    <property type="entry name" value="TAURINE-BINDING PERIPLASMIC PROTEIN"/>
    <property type="match status" value="1"/>
</dbReference>
<dbReference type="GO" id="GO:0042597">
    <property type="term" value="C:periplasmic space"/>
    <property type="evidence" value="ECO:0007669"/>
    <property type="project" value="UniProtKB-SubCell"/>
</dbReference>
<dbReference type="PROSITE" id="PS51257">
    <property type="entry name" value="PROKAR_LIPOPROTEIN"/>
    <property type="match status" value="1"/>
</dbReference>
<gene>
    <name evidence="6" type="ORF">A8926_5419</name>
</gene>
<evidence type="ECO:0000313" key="7">
    <source>
        <dbReference type="Proteomes" id="UP000233786"/>
    </source>
</evidence>
<reference evidence="6" key="1">
    <citation type="submission" date="2017-12" db="EMBL/GenBank/DDBJ databases">
        <title>Sequencing the genomes of 1000 Actinobacteria strains.</title>
        <authorList>
            <person name="Klenk H.-P."/>
        </authorList>
    </citation>
    <scope>NUCLEOTIDE SEQUENCE [LARGE SCALE GENOMIC DNA]</scope>
    <source>
        <strain evidence="6">DSM 44228</strain>
    </source>
</reference>
<evidence type="ECO:0000256" key="4">
    <source>
        <dbReference type="SAM" id="SignalP"/>
    </source>
</evidence>
<accession>A0A2N3Y3R1</accession>
<sequence length="325" mass="34449">MRGIPRILAALVALFAVTALAACGGPELTKSADGRTALRVGIIPTIDAAPLYLGVSEGIFAKHGLDVSVHVADSGAALIPAAIKQENQIGYANVISDFQAAEQGLDIKLIHNCCGTGSDPAKDVSRVLVKPDGPIRSVDDLAHANLAVNSLHNIGEVSIKMALEKRGVDVSGIRFTPMPYSDMNDALKRGDVDAIWQVEPNVQAALAAGFTPLISNFVEARPEATLGYYLTSGAFAKQNPEVVKAFSDALDEANRFATEHPDKAREAVVTNLKFNPEIVSTANLPTYPQGLDRASAQEYATYAVRFGAVEKAPNLDELFWSGPGN</sequence>
<name>A0A2N3Y3R1_SACSN</name>
<dbReference type="Gene3D" id="3.40.190.10">
    <property type="entry name" value="Periplasmic binding protein-like II"/>
    <property type="match status" value="2"/>
</dbReference>
<evidence type="ECO:0000256" key="2">
    <source>
        <dbReference type="ARBA" id="ARBA00010742"/>
    </source>
</evidence>
<protein>
    <submittedName>
        <fullName evidence="6">NitT/TauT family transport system substrate-binding protein</fullName>
    </submittedName>
</protein>
<dbReference type="AlphaFoldDB" id="A0A2N3Y3R1"/>
<comment type="subcellular location">
    <subcellularLocation>
        <location evidence="1">Periplasm</location>
    </subcellularLocation>
</comment>
<evidence type="ECO:0000256" key="3">
    <source>
        <dbReference type="ARBA" id="ARBA00022729"/>
    </source>
</evidence>
<evidence type="ECO:0000256" key="1">
    <source>
        <dbReference type="ARBA" id="ARBA00004418"/>
    </source>
</evidence>
<organism evidence="6 7">
    <name type="scientific">Saccharopolyspora spinosa</name>
    <dbReference type="NCBI Taxonomy" id="60894"/>
    <lineage>
        <taxon>Bacteria</taxon>
        <taxon>Bacillati</taxon>
        <taxon>Actinomycetota</taxon>
        <taxon>Actinomycetes</taxon>
        <taxon>Pseudonocardiales</taxon>
        <taxon>Pseudonocardiaceae</taxon>
        <taxon>Saccharopolyspora</taxon>
    </lineage>
</organism>
<evidence type="ECO:0000313" key="6">
    <source>
        <dbReference type="EMBL" id="PKW17451.1"/>
    </source>
</evidence>
<evidence type="ECO:0000259" key="5">
    <source>
        <dbReference type="Pfam" id="PF09084"/>
    </source>
</evidence>
<dbReference type="Pfam" id="PF09084">
    <property type="entry name" value="NMT1"/>
    <property type="match status" value="1"/>
</dbReference>
<dbReference type="OrthoDB" id="8892982at2"/>
<dbReference type="STRING" id="994479.GCA_000194155_01028"/>
<comment type="caution">
    <text evidence="6">The sequence shown here is derived from an EMBL/GenBank/DDBJ whole genome shotgun (WGS) entry which is preliminary data.</text>
</comment>
<keyword evidence="7" id="KW-1185">Reference proteome</keyword>
<comment type="similarity">
    <text evidence="2">Belongs to the bacterial solute-binding protein SsuA/TauA family.</text>
</comment>
<keyword evidence="3 4" id="KW-0732">Signal</keyword>
<dbReference type="EMBL" id="PJNB01000001">
    <property type="protein sequence ID" value="PKW17451.1"/>
    <property type="molecule type" value="Genomic_DNA"/>
</dbReference>
<feature type="chain" id="PRO_5014911034" evidence="4">
    <location>
        <begin position="22"/>
        <end position="325"/>
    </location>
</feature>
<feature type="domain" description="SsuA/THI5-like" evidence="5">
    <location>
        <begin position="47"/>
        <end position="264"/>
    </location>
</feature>
<feature type="signal peptide" evidence="4">
    <location>
        <begin position="1"/>
        <end position="21"/>
    </location>
</feature>
<dbReference type="InterPro" id="IPR015168">
    <property type="entry name" value="SsuA/THI5"/>
</dbReference>
<dbReference type="Proteomes" id="UP000233786">
    <property type="component" value="Unassembled WGS sequence"/>
</dbReference>
<dbReference type="RefSeq" id="WP_044572585.1">
    <property type="nucleotide sequence ID" value="NZ_CP061007.1"/>
</dbReference>
<dbReference type="PANTHER" id="PTHR30024">
    <property type="entry name" value="ALIPHATIC SULFONATES-BINDING PROTEIN-RELATED"/>
    <property type="match status" value="1"/>
</dbReference>
<proteinExistence type="inferred from homology"/>
<dbReference type="SUPFAM" id="SSF53850">
    <property type="entry name" value="Periplasmic binding protein-like II"/>
    <property type="match status" value="1"/>
</dbReference>